<feature type="transmembrane region" description="Helical" evidence="2">
    <location>
        <begin position="61"/>
        <end position="82"/>
    </location>
</feature>
<dbReference type="InterPro" id="IPR005804">
    <property type="entry name" value="FA_desaturase_dom"/>
</dbReference>
<dbReference type="GO" id="GO:0006629">
    <property type="term" value="P:lipid metabolic process"/>
    <property type="evidence" value="ECO:0007669"/>
    <property type="project" value="InterPro"/>
</dbReference>
<proteinExistence type="predicted"/>
<evidence type="ECO:0000259" key="3">
    <source>
        <dbReference type="Pfam" id="PF00487"/>
    </source>
</evidence>
<feature type="region of interest" description="Disordered" evidence="1">
    <location>
        <begin position="335"/>
        <end position="368"/>
    </location>
</feature>
<evidence type="ECO:0000313" key="4">
    <source>
        <dbReference type="EMBL" id="WTT21900.1"/>
    </source>
</evidence>
<protein>
    <submittedName>
        <fullName evidence="4">Dihydrouridine synthase</fullName>
    </submittedName>
</protein>
<gene>
    <name evidence="4" type="ORF">OHA22_43395</name>
</gene>
<accession>A0AAU2ADS2</accession>
<evidence type="ECO:0000256" key="1">
    <source>
        <dbReference type="SAM" id="MobiDB-lite"/>
    </source>
</evidence>
<sequence>MLLCIALLFTGTALRQIDRLHFARARPRTAGPAELIALQRARANNLTPTLLLIGQWTQITGWWLLAAHGPLGAAVCALAMAVHYRHLQEISHFAVHGVLARGKRANLLLAELFAHHPLALAPAAVRRDKHVRDHHPNATLDTDPNLAELRAAGFHPGVSRSRFARALAYPLTPSGMKSTVREVVSNLAQSKGRWHRLAAAALIPAASYALGGWPALLFGVLLPRLLLYPQLAWLSLVNEHTWFDPDPRTGTPAWVEAGRCLRLYPANRTLTTLAALTWLPYGDLHHYAHSTHPAIRWNYLPTLERHLDSPHFTPGALLIGTDSVIGRHRRALHAPLERADQHLDTGDGAVKRSPASTAHPLGSGSRTA</sequence>
<keyword evidence="2" id="KW-1133">Transmembrane helix</keyword>
<keyword evidence="2" id="KW-0812">Transmembrane</keyword>
<feature type="transmembrane region" description="Helical" evidence="2">
    <location>
        <begin position="197"/>
        <end position="222"/>
    </location>
</feature>
<dbReference type="EMBL" id="CP108222">
    <property type="protein sequence ID" value="WTT21900.1"/>
    <property type="molecule type" value="Genomic_DNA"/>
</dbReference>
<organism evidence="4">
    <name type="scientific">Streptomyces sp. NBC_00093</name>
    <dbReference type="NCBI Taxonomy" id="2975649"/>
    <lineage>
        <taxon>Bacteria</taxon>
        <taxon>Bacillati</taxon>
        <taxon>Actinomycetota</taxon>
        <taxon>Actinomycetes</taxon>
        <taxon>Kitasatosporales</taxon>
        <taxon>Streptomycetaceae</taxon>
        <taxon>Streptomyces</taxon>
    </lineage>
</organism>
<dbReference type="AlphaFoldDB" id="A0AAU2ADS2"/>
<dbReference type="Pfam" id="PF00487">
    <property type="entry name" value="FA_desaturase"/>
    <property type="match status" value="1"/>
</dbReference>
<keyword evidence="2" id="KW-0472">Membrane</keyword>
<reference evidence="4" key="1">
    <citation type="submission" date="2022-10" db="EMBL/GenBank/DDBJ databases">
        <title>The complete genomes of actinobacterial strains from the NBC collection.</title>
        <authorList>
            <person name="Joergensen T.S."/>
            <person name="Alvarez Arevalo M."/>
            <person name="Sterndorff E.B."/>
            <person name="Faurdal D."/>
            <person name="Vuksanovic O."/>
            <person name="Mourched A.-S."/>
            <person name="Charusanti P."/>
            <person name="Shaw S."/>
            <person name="Blin K."/>
            <person name="Weber T."/>
        </authorList>
    </citation>
    <scope>NUCLEOTIDE SEQUENCE</scope>
    <source>
        <strain evidence="4">NBC_00093</strain>
    </source>
</reference>
<feature type="compositionally biased region" description="Basic and acidic residues" evidence="1">
    <location>
        <begin position="335"/>
        <end position="345"/>
    </location>
</feature>
<evidence type="ECO:0000256" key="2">
    <source>
        <dbReference type="SAM" id="Phobius"/>
    </source>
</evidence>
<name>A0AAU2ADS2_9ACTN</name>
<feature type="domain" description="Fatty acid desaturase" evidence="3">
    <location>
        <begin position="72"/>
        <end position="307"/>
    </location>
</feature>